<sequence>MRFYWTTIKVRDIEKSLQFYQEIVGLKVHSRFKAGPDQEIVFLGEGDTKVELIYNKELKEINIGQDISLGFEAKNLEEKMNFITEKGINIHSGPFAPNDNVRFFYVLDPNGVKIQFVEQS</sequence>
<name>A0A926ETR3_9FIRM</name>
<dbReference type="GO" id="GO:0046872">
    <property type="term" value="F:metal ion binding"/>
    <property type="evidence" value="ECO:0007669"/>
    <property type="project" value="UniProtKB-KW"/>
</dbReference>
<dbReference type="EMBL" id="JACRTK010000001">
    <property type="protein sequence ID" value="MBC8589638.1"/>
    <property type="molecule type" value="Genomic_DNA"/>
</dbReference>
<evidence type="ECO:0000259" key="2">
    <source>
        <dbReference type="PROSITE" id="PS51819"/>
    </source>
</evidence>
<dbReference type="Gene3D" id="3.10.180.10">
    <property type="entry name" value="2,3-Dihydroxybiphenyl 1,2-Dioxygenase, domain 1"/>
    <property type="match status" value="1"/>
</dbReference>
<protein>
    <submittedName>
        <fullName evidence="3">VOC family protein</fullName>
    </submittedName>
</protein>
<proteinExistence type="predicted"/>
<dbReference type="InterPro" id="IPR051332">
    <property type="entry name" value="Fosfomycin_Res_Enzymes"/>
</dbReference>
<dbReference type="AlphaFoldDB" id="A0A926ETR3"/>
<dbReference type="Pfam" id="PF00903">
    <property type="entry name" value="Glyoxalase"/>
    <property type="match status" value="1"/>
</dbReference>
<evidence type="ECO:0000313" key="4">
    <source>
        <dbReference type="Proteomes" id="UP000601522"/>
    </source>
</evidence>
<feature type="domain" description="VOC" evidence="2">
    <location>
        <begin position="2"/>
        <end position="119"/>
    </location>
</feature>
<dbReference type="InterPro" id="IPR037523">
    <property type="entry name" value="VOC_core"/>
</dbReference>
<organism evidence="3 4">
    <name type="scientific">Wansuia hejianensis</name>
    <dbReference type="NCBI Taxonomy" id="2763667"/>
    <lineage>
        <taxon>Bacteria</taxon>
        <taxon>Bacillati</taxon>
        <taxon>Bacillota</taxon>
        <taxon>Clostridia</taxon>
        <taxon>Lachnospirales</taxon>
        <taxon>Lachnospiraceae</taxon>
        <taxon>Wansuia</taxon>
    </lineage>
</organism>
<keyword evidence="4" id="KW-1185">Reference proteome</keyword>
<gene>
    <name evidence="3" type="ORF">H8689_00565</name>
</gene>
<dbReference type="PROSITE" id="PS51819">
    <property type="entry name" value="VOC"/>
    <property type="match status" value="1"/>
</dbReference>
<keyword evidence="1" id="KW-0479">Metal-binding</keyword>
<dbReference type="PANTHER" id="PTHR36113:SF6">
    <property type="entry name" value="FOSFOMYCIN RESISTANCE PROTEIN FOSX"/>
    <property type="match status" value="1"/>
</dbReference>
<dbReference type="RefSeq" id="WP_249322457.1">
    <property type="nucleotide sequence ID" value="NZ_JACRTK010000001.1"/>
</dbReference>
<dbReference type="Proteomes" id="UP000601522">
    <property type="component" value="Unassembled WGS sequence"/>
</dbReference>
<dbReference type="InterPro" id="IPR029068">
    <property type="entry name" value="Glyas_Bleomycin-R_OHBP_Dase"/>
</dbReference>
<dbReference type="PANTHER" id="PTHR36113">
    <property type="entry name" value="LYASE, PUTATIVE-RELATED-RELATED"/>
    <property type="match status" value="1"/>
</dbReference>
<evidence type="ECO:0000256" key="1">
    <source>
        <dbReference type="ARBA" id="ARBA00022723"/>
    </source>
</evidence>
<dbReference type="CDD" id="cd06587">
    <property type="entry name" value="VOC"/>
    <property type="match status" value="1"/>
</dbReference>
<evidence type="ECO:0000313" key="3">
    <source>
        <dbReference type="EMBL" id="MBC8589638.1"/>
    </source>
</evidence>
<dbReference type="SUPFAM" id="SSF54593">
    <property type="entry name" value="Glyoxalase/Bleomycin resistance protein/Dihydroxybiphenyl dioxygenase"/>
    <property type="match status" value="1"/>
</dbReference>
<dbReference type="InterPro" id="IPR004360">
    <property type="entry name" value="Glyas_Fos-R_dOase_dom"/>
</dbReference>
<reference evidence="3 4" key="1">
    <citation type="submission" date="2020-08" db="EMBL/GenBank/DDBJ databases">
        <title>Genome public.</title>
        <authorList>
            <person name="Liu C."/>
            <person name="Sun Q."/>
        </authorList>
    </citation>
    <scope>NUCLEOTIDE SEQUENCE [LARGE SCALE GENOMIC DNA]</scope>
    <source>
        <strain evidence="3 4">NSJ-26</strain>
    </source>
</reference>
<accession>A0A926ETR3</accession>
<comment type="caution">
    <text evidence="3">The sequence shown here is derived from an EMBL/GenBank/DDBJ whole genome shotgun (WGS) entry which is preliminary data.</text>
</comment>